<sequence length="532" mass="61150">MTIFFVTGRVLQDNNRVYTVYTTSNQPKLLRKKFIIVASTTSGESSSIPIDDIINSLEYKCLFESYENNTNEGTEEHIGCPKIFDSVLCWPNTSPDSIAVLPCFREFKGIFYDSTHHSLFTSFLPNHFKGQCYDELMSIETSIENLNGNWFHTLGHNHCGRQTSAPENATRYCTINSTWDNSNYDKCLHIANDTELHDFVPSIELPTIIYGFGYILSLSSLTLALIVFLHLKELRCLRNAIHANLFLTYILSGLLWILMLSLQITVKPGLTGCIVLVILFHYFSLTNFFWMLVEGTLRIAEKAYPRRLAPVRLKKIRIKSLTYLKSNVSGLYLYMLVVETFSSDKLKFKMYAVLGWVCPAIIIMIWAIVKSVIETPLGIYDLGLDPMSEHQLECTWMHESQIDWIYQGPVSACLVINSIFLLRIMWVLIIKLRSNNNVETRQYRKATKALLVLIPLLGITYLVVMAGPAEGLGKYIFAVIRALLISTQGFSISVFYCFLNSEVKQTIRQRFFRWQDERNIQYTQRSNNHQKL</sequence>
<keyword evidence="5 11" id="KW-1133">Transmembrane helix</keyword>
<keyword evidence="7 11" id="KW-0472">Membrane</keyword>
<dbReference type="InterPro" id="IPR036445">
    <property type="entry name" value="GPCR_2_extracell_dom_sf"/>
</dbReference>
<feature type="transmembrane region" description="Helical" evidence="11">
    <location>
        <begin position="269"/>
        <end position="293"/>
    </location>
</feature>
<keyword evidence="9" id="KW-0325">Glycoprotein</keyword>
<dbReference type="GO" id="GO:0005886">
    <property type="term" value="C:plasma membrane"/>
    <property type="evidence" value="ECO:0007669"/>
    <property type="project" value="UniProtKB-SubCell"/>
</dbReference>
<keyword evidence="3" id="KW-1003">Cell membrane</keyword>
<evidence type="ECO:0000259" key="13">
    <source>
        <dbReference type="PROSITE" id="PS50261"/>
    </source>
</evidence>
<dbReference type="InterPro" id="IPR000832">
    <property type="entry name" value="GPCR_2_secretin-like"/>
</dbReference>
<dbReference type="PRINTS" id="PR00249">
    <property type="entry name" value="GPCRSECRETIN"/>
</dbReference>
<dbReference type="SMART" id="SM00008">
    <property type="entry name" value="HormR"/>
    <property type="match status" value="1"/>
</dbReference>
<evidence type="ECO:0000259" key="12">
    <source>
        <dbReference type="PROSITE" id="PS50227"/>
    </source>
</evidence>
<feature type="transmembrane region" description="Helical" evidence="11">
    <location>
        <begin position="450"/>
        <end position="469"/>
    </location>
</feature>
<dbReference type="GO" id="GO:0017046">
    <property type="term" value="F:peptide hormone binding"/>
    <property type="evidence" value="ECO:0007669"/>
    <property type="project" value="TreeGrafter"/>
</dbReference>
<evidence type="ECO:0000256" key="1">
    <source>
        <dbReference type="ARBA" id="ARBA00004651"/>
    </source>
</evidence>
<evidence type="ECO:0000256" key="5">
    <source>
        <dbReference type="ARBA" id="ARBA00022989"/>
    </source>
</evidence>
<dbReference type="GO" id="GO:0007166">
    <property type="term" value="P:cell surface receptor signaling pathway"/>
    <property type="evidence" value="ECO:0007669"/>
    <property type="project" value="InterPro"/>
</dbReference>
<dbReference type="InterPro" id="IPR017983">
    <property type="entry name" value="GPCR_2_secretin-like_CS"/>
</dbReference>
<accession>A0A9Q0N0U3</accession>
<evidence type="ECO:0000256" key="8">
    <source>
        <dbReference type="ARBA" id="ARBA00023170"/>
    </source>
</evidence>
<dbReference type="PROSITE" id="PS00649">
    <property type="entry name" value="G_PROTEIN_RECEP_F2_1"/>
    <property type="match status" value="1"/>
</dbReference>
<feature type="transmembrane region" description="Helical" evidence="11">
    <location>
        <begin position="404"/>
        <end position="429"/>
    </location>
</feature>
<evidence type="ECO:0000313" key="15">
    <source>
        <dbReference type="Proteomes" id="UP001151699"/>
    </source>
</evidence>
<gene>
    <name evidence="14" type="primary">DIHR_0</name>
    <name evidence="14" type="ORF">Bhyg_06111</name>
</gene>
<organism evidence="14 15">
    <name type="scientific">Pseudolycoriella hygida</name>
    <dbReference type="NCBI Taxonomy" id="35572"/>
    <lineage>
        <taxon>Eukaryota</taxon>
        <taxon>Metazoa</taxon>
        <taxon>Ecdysozoa</taxon>
        <taxon>Arthropoda</taxon>
        <taxon>Hexapoda</taxon>
        <taxon>Insecta</taxon>
        <taxon>Pterygota</taxon>
        <taxon>Neoptera</taxon>
        <taxon>Endopterygota</taxon>
        <taxon>Diptera</taxon>
        <taxon>Nematocera</taxon>
        <taxon>Sciaroidea</taxon>
        <taxon>Sciaridae</taxon>
        <taxon>Pseudolycoriella</taxon>
    </lineage>
</organism>
<dbReference type="SUPFAM" id="SSF81321">
    <property type="entry name" value="Family A G protein-coupled receptor-like"/>
    <property type="match status" value="1"/>
</dbReference>
<evidence type="ECO:0000256" key="11">
    <source>
        <dbReference type="SAM" id="Phobius"/>
    </source>
</evidence>
<dbReference type="InterPro" id="IPR017981">
    <property type="entry name" value="GPCR_2-like_7TM"/>
</dbReference>
<evidence type="ECO:0000256" key="10">
    <source>
        <dbReference type="ARBA" id="ARBA00023224"/>
    </source>
</evidence>
<dbReference type="GO" id="GO:0008528">
    <property type="term" value="F:G protein-coupled peptide receptor activity"/>
    <property type="evidence" value="ECO:0007669"/>
    <property type="project" value="TreeGrafter"/>
</dbReference>
<evidence type="ECO:0000256" key="2">
    <source>
        <dbReference type="ARBA" id="ARBA00005314"/>
    </source>
</evidence>
<feature type="transmembrane region" description="Helical" evidence="11">
    <location>
        <begin position="350"/>
        <end position="369"/>
    </location>
</feature>
<proteinExistence type="inferred from homology"/>
<evidence type="ECO:0000256" key="7">
    <source>
        <dbReference type="ARBA" id="ARBA00023136"/>
    </source>
</evidence>
<feature type="transmembrane region" description="Helical" evidence="11">
    <location>
        <begin position="208"/>
        <end position="231"/>
    </location>
</feature>
<keyword evidence="6" id="KW-0297">G-protein coupled receptor</keyword>
<comment type="subcellular location">
    <subcellularLocation>
        <location evidence="1">Cell membrane</location>
        <topology evidence="1">Multi-pass membrane protein</topology>
    </subcellularLocation>
</comment>
<keyword evidence="8 14" id="KW-0675">Receptor</keyword>
<feature type="non-terminal residue" evidence="14">
    <location>
        <position position="1"/>
    </location>
</feature>
<dbReference type="PANTHER" id="PTHR45620:SF15">
    <property type="entry name" value="DIURETIC HORMONE 44 RECEPTOR 1-RELATED"/>
    <property type="match status" value="1"/>
</dbReference>
<evidence type="ECO:0000313" key="14">
    <source>
        <dbReference type="EMBL" id="KAJ6641176.1"/>
    </source>
</evidence>
<dbReference type="SUPFAM" id="SSF111418">
    <property type="entry name" value="Hormone receptor domain"/>
    <property type="match status" value="1"/>
</dbReference>
<feature type="transmembrane region" description="Helical" evidence="11">
    <location>
        <begin position="475"/>
        <end position="499"/>
    </location>
</feature>
<dbReference type="PROSITE" id="PS50261">
    <property type="entry name" value="G_PROTEIN_RECEP_F2_4"/>
    <property type="match status" value="1"/>
</dbReference>
<reference evidence="14" key="1">
    <citation type="submission" date="2022-07" db="EMBL/GenBank/DDBJ databases">
        <authorList>
            <person name="Trinca V."/>
            <person name="Uliana J.V.C."/>
            <person name="Torres T.T."/>
            <person name="Ward R.J."/>
            <person name="Monesi N."/>
        </authorList>
    </citation>
    <scope>NUCLEOTIDE SEQUENCE</scope>
    <source>
        <strain evidence="14">HSMRA1968</strain>
        <tissue evidence="14">Whole embryos</tissue>
    </source>
</reference>
<protein>
    <submittedName>
        <fullName evidence="14">Diuretic hormone receptor</fullName>
    </submittedName>
</protein>
<dbReference type="Pfam" id="PF02793">
    <property type="entry name" value="HRM"/>
    <property type="match status" value="1"/>
</dbReference>
<comment type="caution">
    <text evidence="14">The sequence shown here is derived from an EMBL/GenBank/DDBJ whole genome shotgun (WGS) entry which is preliminary data.</text>
</comment>
<dbReference type="Proteomes" id="UP001151699">
    <property type="component" value="Chromosome B"/>
</dbReference>
<dbReference type="Gene3D" id="4.10.1240.10">
    <property type="entry name" value="GPCR, family 2, extracellular hormone receptor domain"/>
    <property type="match status" value="1"/>
</dbReference>
<dbReference type="Pfam" id="PF00002">
    <property type="entry name" value="7tm_2"/>
    <property type="match status" value="2"/>
</dbReference>
<evidence type="ECO:0000256" key="4">
    <source>
        <dbReference type="ARBA" id="ARBA00022692"/>
    </source>
</evidence>
<comment type="similarity">
    <text evidence="2">Belongs to the G-protein coupled receptor 2 family.</text>
</comment>
<keyword evidence="15" id="KW-1185">Reference proteome</keyword>
<evidence type="ECO:0000256" key="9">
    <source>
        <dbReference type="ARBA" id="ARBA00023180"/>
    </source>
</evidence>
<keyword evidence="10" id="KW-0807">Transducer</keyword>
<dbReference type="EMBL" id="WJQU01000002">
    <property type="protein sequence ID" value="KAJ6641176.1"/>
    <property type="molecule type" value="Genomic_DNA"/>
</dbReference>
<feature type="transmembrane region" description="Helical" evidence="11">
    <location>
        <begin position="243"/>
        <end position="263"/>
    </location>
</feature>
<keyword evidence="4 11" id="KW-0812">Transmembrane</keyword>
<dbReference type="GO" id="GO:0007188">
    <property type="term" value="P:adenylate cyclase-modulating G protein-coupled receptor signaling pathway"/>
    <property type="evidence" value="ECO:0007669"/>
    <property type="project" value="TreeGrafter"/>
</dbReference>
<evidence type="ECO:0000256" key="3">
    <source>
        <dbReference type="ARBA" id="ARBA00022475"/>
    </source>
</evidence>
<feature type="domain" description="G-protein coupled receptors family 2 profile 1" evidence="12">
    <location>
        <begin position="60"/>
        <end position="191"/>
    </location>
</feature>
<dbReference type="InterPro" id="IPR050332">
    <property type="entry name" value="GPCR_2"/>
</dbReference>
<feature type="domain" description="G-protein coupled receptors family 2 profile 2" evidence="13">
    <location>
        <begin position="206"/>
        <end position="500"/>
    </location>
</feature>
<dbReference type="PANTHER" id="PTHR45620">
    <property type="entry name" value="PDF RECEPTOR-LIKE PROTEIN-RELATED"/>
    <property type="match status" value="1"/>
</dbReference>
<dbReference type="PROSITE" id="PS50227">
    <property type="entry name" value="G_PROTEIN_RECEP_F2_3"/>
    <property type="match status" value="1"/>
</dbReference>
<evidence type="ECO:0000256" key="6">
    <source>
        <dbReference type="ARBA" id="ARBA00023040"/>
    </source>
</evidence>
<dbReference type="OrthoDB" id="6022368at2759"/>
<name>A0A9Q0N0U3_9DIPT</name>
<dbReference type="Gene3D" id="1.20.1070.10">
    <property type="entry name" value="Rhodopsin 7-helix transmembrane proteins"/>
    <property type="match status" value="2"/>
</dbReference>
<dbReference type="InterPro" id="IPR001879">
    <property type="entry name" value="GPCR_2_extracellular_dom"/>
</dbReference>
<dbReference type="AlphaFoldDB" id="A0A9Q0N0U3"/>